<evidence type="ECO:0000256" key="5">
    <source>
        <dbReference type="ARBA" id="ARBA00022692"/>
    </source>
</evidence>
<evidence type="ECO:0000256" key="6">
    <source>
        <dbReference type="ARBA" id="ARBA00022989"/>
    </source>
</evidence>
<comment type="caution">
    <text evidence="9">The sequence shown here is derived from an EMBL/GenBank/DDBJ whole genome shotgun (WGS) entry which is preliminary data.</text>
</comment>
<dbReference type="Pfam" id="PF01925">
    <property type="entry name" value="TauE"/>
    <property type="match status" value="1"/>
</dbReference>
<evidence type="ECO:0000256" key="7">
    <source>
        <dbReference type="ARBA" id="ARBA00023136"/>
    </source>
</evidence>
<dbReference type="GO" id="GO:0005886">
    <property type="term" value="C:plasma membrane"/>
    <property type="evidence" value="ECO:0007669"/>
    <property type="project" value="UniProtKB-SubCell"/>
</dbReference>
<protein>
    <recommendedName>
        <fullName evidence="8">Probable membrane transporter protein</fullName>
    </recommendedName>
</protein>
<comment type="similarity">
    <text evidence="2 8">Belongs to the 4-toluene sulfonate uptake permease (TSUP) (TC 2.A.102) family.</text>
</comment>
<keyword evidence="10" id="KW-1185">Reference proteome</keyword>
<evidence type="ECO:0000313" key="10">
    <source>
        <dbReference type="Proteomes" id="UP000433406"/>
    </source>
</evidence>
<keyword evidence="6 8" id="KW-1133">Transmembrane helix</keyword>
<comment type="subcellular location">
    <subcellularLocation>
        <location evidence="1 8">Cell membrane</location>
        <topology evidence="1 8">Multi-pass membrane protein</topology>
    </subcellularLocation>
</comment>
<evidence type="ECO:0000256" key="2">
    <source>
        <dbReference type="ARBA" id="ARBA00009142"/>
    </source>
</evidence>
<gene>
    <name evidence="9" type="ORF">GGQ22_07075</name>
</gene>
<evidence type="ECO:0000256" key="3">
    <source>
        <dbReference type="ARBA" id="ARBA00022448"/>
    </source>
</evidence>
<sequence length="241" mass="24744">MGLSLPALLTVALALLAGATVQSLVGLGLGLVAAPVVALVDPGLLPEVTLWLACTYPVVTLATERSGIDWDGLAWSMPTRVVGTVLGVAAVAYLSSRLLAVVVAVMVLVAVALTWRAVRIPLNRGTLMTAGLVSGLSGTATSIGGPPLAILYQHRPPQQIRTTMAVYFGVGAALSLVGLGIAGQLEMDRFLLALALSPVLLLGAWLGVVLRPRLPEARVRPAVLLVCATSAAVLLVRTLVG</sequence>
<feature type="transmembrane region" description="Helical" evidence="8">
    <location>
        <begin position="164"/>
        <end position="184"/>
    </location>
</feature>
<feature type="transmembrane region" description="Helical" evidence="8">
    <location>
        <begin position="130"/>
        <end position="152"/>
    </location>
</feature>
<evidence type="ECO:0000256" key="8">
    <source>
        <dbReference type="RuleBase" id="RU363041"/>
    </source>
</evidence>
<evidence type="ECO:0000256" key="1">
    <source>
        <dbReference type="ARBA" id="ARBA00004651"/>
    </source>
</evidence>
<feature type="transmembrane region" description="Helical" evidence="8">
    <location>
        <begin position="73"/>
        <end position="93"/>
    </location>
</feature>
<feature type="transmembrane region" description="Helical" evidence="8">
    <location>
        <begin position="98"/>
        <end position="118"/>
    </location>
</feature>
<keyword evidence="7 8" id="KW-0472">Membrane</keyword>
<evidence type="ECO:0000256" key="4">
    <source>
        <dbReference type="ARBA" id="ARBA00022475"/>
    </source>
</evidence>
<dbReference type="EMBL" id="WLCI01000006">
    <property type="protein sequence ID" value="MTB94843.1"/>
    <property type="molecule type" value="Genomic_DNA"/>
</dbReference>
<dbReference type="InterPro" id="IPR052017">
    <property type="entry name" value="TSUP"/>
</dbReference>
<dbReference type="AlphaFoldDB" id="A0A6I3IWT6"/>
<name>A0A6I3IWT6_9ACTN</name>
<proteinExistence type="inferred from homology"/>
<accession>A0A6I3IWT6</accession>
<organism evidence="9 10">
    <name type="scientific">Nocardioides marmotae</name>
    <dbReference type="NCBI Taxonomy" id="2663857"/>
    <lineage>
        <taxon>Bacteria</taxon>
        <taxon>Bacillati</taxon>
        <taxon>Actinomycetota</taxon>
        <taxon>Actinomycetes</taxon>
        <taxon>Propionibacteriales</taxon>
        <taxon>Nocardioidaceae</taxon>
        <taxon>Nocardioides</taxon>
    </lineage>
</organism>
<keyword evidence="5 8" id="KW-0812">Transmembrane</keyword>
<dbReference type="InterPro" id="IPR002781">
    <property type="entry name" value="TM_pro_TauE-like"/>
</dbReference>
<reference evidence="9 10" key="1">
    <citation type="submission" date="2019-10" db="EMBL/GenBank/DDBJ databases">
        <title>Nocardioides novel species isolated from the excrement of Marmot.</title>
        <authorList>
            <person name="Zhang G."/>
        </authorList>
    </citation>
    <scope>NUCLEOTIDE SEQUENCE [LARGE SCALE GENOMIC DNA]</scope>
    <source>
        <strain evidence="10">zg-579</strain>
    </source>
</reference>
<feature type="transmembrane region" description="Helical" evidence="8">
    <location>
        <begin position="190"/>
        <end position="210"/>
    </location>
</feature>
<dbReference type="PANTHER" id="PTHR30269:SF37">
    <property type="entry name" value="MEMBRANE TRANSPORTER PROTEIN"/>
    <property type="match status" value="1"/>
</dbReference>
<dbReference type="PANTHER" id="PTHR30269">
    <property type="entry name" value="TRANSMEMBRANE PROTEIN YFCA"/>
    <property type="match status" value="1"/>
</dbReference>
<keyword evidence="3" id="KW-0813">Transport</keyword>
<keyword evidence="4 8" id="KW-1003">Cell membrane</keyword>
<evidence type="ECO:0000313" key="9">
    <source>
        <dbReference type="EMBL" id="MTB94843.1"/>
    </source>
</evidence>
<dbReference type="Proteomes" id="UP000433406">
    <property type="component" value="Unassembled WGS sequence"/>
</dbReference>
<feature type="transmembrane region" description="Helical" evidence="8">
    <location>
        <begin position="222"/>
        <end position="240"/>
    </location>
</feature>